<dbReference type="Gene3D" id="1.25.40.590">
    <property type="entry name" value="Type IV / VI secretion system, DotU"/>
    <property type="match status" value="1"/>
</dbReference>
<dbReference type="InterPro" id="IPR006665">
    <property type="entry name" value="OmpA-like"/>
</dbReference>
<evidence type="ECO:0000313" key="5">
    <source>
        <dbReference type="EMBL" id="GAP34875.1"/>
    </source>
</evidence>
<dbReference type="RefSeq" id="WP_054018970.1">
    <property type="nucleotide sequence ID" value="NZ_BBYR01000011.1"/>
</dbReference>
<accession>A0A0K8NY68</accession>
<keyword evidence="3" id="KW-1133">Transmembrane helix</keyword>
<dbReference type="InterPro" id="IPR036737">
    <property type="entry name" value="OmpA-like_sf"/>
</dbReference>
<dbReference type="InterPro" id="IPR038522">
    <property type="entry name" value="T4/T6SS_DotU_sf"/>
</dbReference>
<dbReference type="GO" id="GO:0016020">
    <property type="term" value="C:membrane"/>
    <property type="evidence" value="ECO:0007669"/>
    <property type="project" value="UniProtKB-UniRule"/>
</dbReference>
<feature type="transmembrane region" description="Helical" evidence="3">
    <location>
        <begin position="248"/>
        <end position="271"/>
    </location>
</feature>
<feature type="domain" description="OmpA-like" evidence="4">
    <location>
        <begin position="329"/>
        <end position="449"/>
    </location>
</feature>
<feature type="region of interest" description="Disordered" evidence="2">
    <location>
        <begin position="1"/>
        <end position="60"/>
    </location>
</feature>
<dbReference type="SUPFAM" id="SSF103088">
    <property type="entry name" value="OmpA-like"/>
    <property type="match status" value="1"/>
</dbReference>
<reference evidence="6" key="1">
    <citation type="submission" date="2015-07" db="EMBL/GenBank/DDBJ databases">
        <title>Discovery of a poly(ethylene terephthalate assimilation.</title>
        <authorList>
            <person name="Yoshida S."/>
            <person name="Hiraga K."/>
            <person name="Takehana T."/>
            <person name="Taniguchi I."/>
            <person name="Yamaji H."/>
            <person name="Maeda Y."/>
            <person name="Toyohara K."/>
            <person name="Miyamoto K."/>
            <person name="Kimura Y."/>
            <person name="Oda K."/>
        </authorList>
    </citation>
    <scope>NUCLEOTIDE SEQUENCE [LARGE SCALE GENOMIC DNA]</scope>
    <source>
        <strain evidence="6">NBRC 110686 / TISTR 2288 / 201-F6</strain>
    </source>
</reference>
<dbReference type="NCBIfam" id="TIGR03349">
    <property type="entry name" value="IV_VI_DotU"/>
    <property type="match status" value="1"/>
</dbReference>
<evidence type="ECO:0000256" key="2">
    <source>
        <dbReference type="SAM" id="MobiDB-lite"/>
    </source>
</evidence>
<dbReference type="InterPro" id="IPR017733">
    <property type="entry name" value="OmpA-like_dom_proteobacteria"/>
</dbReference>
<dbReference type="PANTHER" id="PTHR38033:SF1">
    <property type="entry name" value="DOTU FAMILY TYPE IV_VI SECRETION SYSTEM PROTEIN"/>
    <property type="match status" value="1"/>
</dbReference>
<reference evidence="5 6" key="2">
    <citation type="journal article" date="2016" name="Science">
        <title>A bacterium that degrades and assimilates poly(ethylene terephthalate).</title>
        <authorList>
            <person name="Yoshida S."/>
            <person name="Hiraga K."/>
            <person name="Takehana T."/>
            <person name="Taniguchi I."/>
            <person name="Yamaji H."/>
            <person name="Maeda Y."/>
            <person name="Toyohara K."/>
            <person name="Miyamoto K."/>
            <person name="Kimura Y."/>
            <person name="Oda K."/>
        </authorList>
    </citation>
    <scope>NUCLEOTIDE SEQUENCE [LARGE SCALE GENOMIC DNA]</scope>
    <source>
        <strain evidence="6">NBRC 110686 / TISTR 2288 / 201-F6</strain>
    </source>
</reference>
<sequence>MSDPLFPEPLDPDSTIMIPRPGGGRRPPPPQGYVPPMEPPTPSGYPPPTAPPASWPSQEAPPLVGMNPLVAAAAGLLSTVPTIRRTISHQNPLALREYLLRAIGDFEANARRANVSPEHILIARYSLCTMIDETVMVMPWGASSSWSRESLLVTLHKEGFGGEKFFLLLEKALEDPRRNIDLIELMYTCLALGFEGRYRVLDGGRNQLDALRDRVYNVIRRERGEFDRDLSPHWRGVQKRAKPLVRRLPAWIVVAAVCLLAFVFYVVYLALLARGSDPVFSTVAAIRADPGNLQRAQAALAPPEPTTPRLRPLLAAEIQQGLIDVVEDATGSRLVIRGDSLFASGSAEVQPALLPLIDRIGQELARVPGAITVTGHTDNVPTRTLRFPSNYELSVERARGVSARLLLYIRDPARVRTEGVADSRPLVPNTSAEARARNRRVEIVLRNPA</sequence>
<dbReference type="Pfam" id="PF00691">
    <property type="entry name" value="OmpA"/>
    <property type="match status" value="1"/>
</dbReference>
<keyword evidence="6" id="KW-1185">Reference proteome</keyword>
<name>A0A0K8NY68_PISS1</name>
<dbReference type="PANTHER" id="PTHR38033">
    <property type="entry name" value="MEMBRANE PROTEIN-RELATED"/>
    <property type="match status" value="1"/>
</dbReference>
<dbReference type="InterPro" id="IPR017732">
    <property type="entry name" value="T4/T6SS_DotU"/>
</dbReference>
<protein>
    <submittedName>
        <fullName evidence="5">Outer membrane protein ImpK/VasF, OmpA/MotB domain</fullName>
    </submittedName>
</protein>
<dbReference type="PROSITE" id="PS51123">
    <property type="entry name" value="OMPA_2"/>
    <property type="match status" value="1"/>
</dbReference>
<dbReference type="Proteomes" id="UP000037660">
    <property type="component" value="Unassembled WGS sequence"/>
</dbReference>
<dbReference type="OrthoDB" id="345640at2"/>
<dbReference type="Pfam" id="PF09850">
    <property type="entry name" value="DotU"/>
    <property type="match status" value="1"/>
</dbReference>
<dbReference type="EMBL" id="BBYR01000011">
    <property type="protein sequence ID" value="GAP34875.1"/>
    <property type="molecule type" value="Genomic_DNA"/>
</dbReference>
<keyword evidence="3" id="KW-0812">Transmembrane</keyword>
<organism evidence="5 6">
    <name type="scientific">Piscinibacter sakaiensis</name>
    <name type="common">Ideonella sakaiensis</name>
    <dbReference type="NCBI Taxonomy" id="1547922"/>
    <lineage>
        <taxon>Bacteria</taxon>
        <taxon>Pseudomonadati</taxon>
        <taxon>Pseudomonadota</taxon>
        <taxon>Betaproteobacteria</taxon>
        <taxon>Burkholderiales</taxon>
        <taxon>Sphaerotilaceae</taxon>
        <taxon>Piscinibacter</taxon>
    </lineage>
</organism>
<dbReference type="CDD" id="cd07185">
    <property type="entry name" value="OmpA_C-like"/>
    <property type="match status" value="1"/>
</dbReference>
<gene>
    <name evidence="5" type="ORF">ISF6_0358</name>
</gene>
<evidence type="ECO:0000256" key="1">
    <source>
        <dbReference type="PROSITE-ProRule" id="PRU00473"/>
    </source>
</evidence>
<dbReference type="STRING" id="1547922.ISF6_0358"/>
<dbReference type="NCBIfam" id="NF038228">
    <property type="entry name" value="IcmH_DotU_IVB"/>
    <property type="match status" value="1"/>
</dbReference>
<dbReference type="NCBIfam" id="TIGR03350">
    <property type="entry name" value="type_VI_ompA"/>
    <property type="match status" value="1"/>
</dbReference>
<dbReference type="AlphaFoldDB" id="A0A0K8NY68"/>
<evidence type="ECO:0000256" key="3">
    <source>
        <dbReference type="SAM" id="Phobius"/>
    </source>
</evidence>
<evidence type="ECO:0000259" key="4">
    <source>
        <dbReference type="PROSITE" id="PS51123"/>
    </source>
</evidence>
<feature type="compositionally biased region" description="Pro residues" evidence="2">
    <location>
        <begin position="26"/>
        <end position="54"/>
    </location>
</feature>
<proteinExistence type="predicted"/>
<comment type="caution">
    <text evidence="5">The sequence shown here is derived from an EMBL/GenBank/DDBJ whole genome shotgun (WGS) entry which is preliminary data.</text>
</comment>
<keyword evidence="1 3" id="KW-0472">Membrane</keyword>
<evidence type="ECO:0000313" key="6">
    <source>
        <dbReference type="Proteomes" id="UP000037660"/>
    </source>
</evidence>
<dbReference type="Gene3D" id="3.30.1330.60">
    <property type="entry name" value="OmpA-like domain"/>
    <property type="match status" value="1"/>
</dbReference>